<gene>
    <name evidence="12" type="ORF">M0811_01335</name>
</gene>
<dbReference type="OMA" id="HAQRSCY"/>
<dbReference type="SUPFAM" id="SSF52540">
    <property type="entry name" value="P-loop containing nucleoside triphosphate hydrolases"/>
    <property type="match status" value="2"/>
</dbReference>
<keyword evidence="8" id="KW-0862">Zinc</keyword>
<evidence type="ECO:0000256" key="5">
    <source>
        <dbReference type="ARBA" id="ARBA00022723"/>
    </source>
</evidence>
<evidence type="ECO:0000256" key="3">
    <source>
        <dbReference type="ARBA" id="ARBA00022634"/>
    </source>
</evidence>
<dbReference type="Gene3D" id="3.40.50.300">
    <property type="entry name" value="P-loop containing nucleotide triphosphate hydrolases"/>
    <property type="match status" value="2"/>
</dbReference>
<dbReference type="Proteomes" id="UP001149090">
    <property type="component" value="Unassembled WGS sequence"/>
</dbReference>
<keyword evidence="7 12" id="KW-0418">Kinase</keyword>
<dbReference type="GO" id="GO:0042802">
    <property type="term" value="F:identical protein binding"/>
    <property type="evidence" value="ECO:0007669"/>
    <property type="project" value="UniProtKB-ARBA"/>
</dbReference>
<dbReference type="InterPro" id="IPR027417">
    <property type="entry name" value="P-loop_NTPase"/>
</dbReference>
<evidence type="ECO:0000256" key="8">
    <source>
        <dbReference type="ARBA" id="ARBA00022833"/>
    </source>
</evidence>
<protein>
    <recommendedName>
        <fullName evidence="2">thymidine kinase</fullName>
        <ecNumber evidence="2">2.7.1.21</ecNumber>
    </recommendedName>
</protein>
<keyword evidence="9" id="KW-0067">ATP-binding</keyword>
<name>A0A9Q0LFI0_ANAIG</name>
<keyword evidence="4" id="KW-0808">Transferase</keyword>
<dbReference type="FunFam" id="3.40.50.300:FF:000948">
    <property type="entry name" value="Thymidine kinase"/>
    <property type="match status" value="1"/>
</dbReference>
<dbReference type="AlphaFoldDB" id="A0A9Q0LFI0"/>
<dbReference type="GO" id="GO:0004797">
    <property type="term" value="F:thymidine kinase activity"/>
    <property type="evidence" value="ECO:0007669"/>
    <property type="project" value="UniProtKB-EC"/>
</dbReference>
<dbReference type="GO" id="GO:0046104">
    <property type="term" value="P:thymidine metabolic process"/>
    <property type="evidence" value="ECO:0007669"/>
    <property type="project" value="TreeGrafter"/>
</dbReference>
<evidence type="ECO:0000256" key="6">
    <source>
        <dbReference type="ARBA" id="ARBA00022741"/>
    </source>
</evidence>
<evidence type="ECO:0000313" key="12">
    <source>
        <dbReference type="EMBL" id="KAJ5072321.1"/>
    </source>
</evidence>
<dbReference type="OrthoDB" id="439028at2759"/>
<keyword evidence="3" id="KW-0237">DNA synthesis</keyword>
<reference evidence="12" key="1">
    <citation type="submission" date="2022-10" db="EMBL/GenBank/DDBJ databases">
        <title>Novel sulphate-reducing endosymbionts in the free-living metamonad Anaeramoeba.</title>
        <authorList>
            <person name="Jerlstrom-Hultqvist J."/>
            <person name="Cepicka I."/>
            <person name="Gallot-Lavallee L."/>
            <person name="Salas-Leiva D."/>
            <person name="Curtis B.A."/>
            <person name="Zahonova K."/>
            <person name="Pipaliya S."/>
            <person name="Dacks J."/>
            <person name="Roger A.J."/>
        </authorList>
    </citation>
    <scope>NUCLEOTIDE SEQUENCE</scope>
    <source>
        <strain evidence="12">BMAN</strain>
    </source>
</reference>
<keyword evidence="6" id="KW-0547">Nucleotide-binding</keyword>
<evidence type="ECO:0000256" key="7">
    <source>
        <dbReference type="ARBA" id="ARBA00022777"/>
    </source>
</evidence>
<keyword evidence="5" id="KW-0479">Metal-binding</keyword>
<dbReference type="Pfam" id="PF00265">
    <property type="entry name" value="TK"/>
    <property type="match status" value="2"/>
</dbReference>
<organism evidence="12 13">
    <name type="scientific">Anaeramoeba ignava</name>
    <name type="common">Anaerobic marine amoeba</name>
    <dbReference type="NCBI Taxonomy" id="1746090"/>
    <lineage>
        <taxon>Eukaryota</taxon>
        <taxon>Metamonada</taxon>
        <taxon>Anaeramoebidae</taxon>
        <taxon>Anaeramoeba</taxon>
    </lineage>
</organism>
<proteinExistence type="inferred from homology"/>
<evidence type="ECO:0000256" key="2">
    <source>
        <dbReference type="ARBA" id="ARBA00012118"/>
    </source>
</evidence>
<comment type="similarity">
    <text evidence="1 11">Belongs to the thymidine kinase family.</text>
</comment>
<dbReference type="GO" id="GO:0071897">
    <property type="term" value="P:DNA biosynthetic process"/>
    <property type="evidence" value="ECO:0007669"/>
    <property type="project" value="UniProtKB-KW"/>
</dbReference>
<dbReference type="InterPro" id="IPR001267">
    <property type="entry name" value="Thymidine_kinase"/>
</dbReference>
<comment type="caution">
    <text evidence="12">The sequence shown here is derived from an EMBL/GenBank/DDBJ whole genome shotgun (WGS) entry which is preliminary data.</text>
</comment>
<sequence>MEVENFTYDGRIELIVGPMFSGKSNELLRRMRRFEISGKKTLLIKYSEENKEPIEKEFCTHDGLCKNAFWIDQIFIMEKNAKQVDVVGVDDGQFFPDLDDFAEKMANQGKIVIVAGLDATFERKPFDSIVSLIPKSEKLDKLLAVCAVSEKDAAFSKRRTNETQEKVLGGTDKYLAVSRQQWFQKGKSEKEVDEKKEADLNFQGEIQLILGPMFGGKTSELIRRMRRYRIAQKKCLMLKYNKDTRYTKQFCTTHDHVTFEAMQCGSYLSAVKEIVADYDVIGVDEGQFFLDVVQFVEDLANKGKIVVVAGLDGTFERKPFGNFLNLVPLAESVCKLNAVCVKTFKEAPFTRRISEEKEIEVIGGIDKYAAVSRKAFFQKDF</sequence>
<accession>A0A9Q0LFI0</accession>
<dbReference type="EMBL" id="JAPDFW010000081">
    <property type="protein sequence ID" value="KAJ5072321.1"/>
    <property type="molecule type" value="Genomic_DNA"/>
</dbReference>
<dbReference type="Gene3D" id="3.30.60.20">
    <property type="match status" value="2"/>
</dbReference>
<comment type="catalytic activity">
    <reaction evidence="10">
        <text>thymidine + ATP = dTMP + ADP + H(+)</text>
        <dbReference type="Rhea" id="RHEA:19129"/>
        <dbReference type="ChEBI" id="CHEBI:15378"/>
        <dbReference type="ChEBI" id="CHEBI:17748"/>
        <dbReference type="ChEBI" id="CHEBI:30616"/>
        <dbReference type="ChEBI" id="CHEBI:63528"/>
        <dbReference type="ChEBI" id="CHEBI:456216"/>
        <dbReference type="EC" id="2.7.1.21"/>
    </reaction>
</comment>
<evidence type="ECO:0000256" key="11">
    <source>
        <dbReference type="RuleBase" id="RU004165"/>
    </source>
</evidence>
<dbReference type="PANTHER" id="PTHR11441">
    <property type="entry name" value="THYMIDINE KINASE"/>
    <property type="match status" value="1"/>
</dbReference>
<dbReference type="GO" id="GO:0005524">
    <property type="term" value="F:ATP binding"/>
    <property type="evidence" value="ECO:0007669"/>
    <property type="project" value="UniProtKB-KW"/>
</dbReference>
<evidence type="ECO:0000313" key="13">
    <source>
        <dbReference type="Proteomes" id="UP001149090"/>
    </source>
</evidence>
<evidence type="ECO:0000256" key="1">
    <source>
        <dbReference type="ARBA" id="ARBA00007587"/>
    </source>
</evidence>
<dbReference type="PANTHER" id="PTHR11441:SF0">
    <property type="entry name" value="THYMIDINE KINASE, CYTOSOLIC"/>
    <property type="match status" value="1"/>
</dbReference>
<evidence type="ECO:0000256" key="10">
    <source>
        <dbReference type="ARBA" id="ARBA00048254"/>
    </source>
</evidence>
<dbReference type="GO" id="GO:0046872">
    <property type="term" value="F:metal ion binding"/>
    <property type="evidence" value="ECO:0007669"/>
    <property type="project" value="UniProtKB-KW"/>
</dbReference>
<keyword evidence="13" id="KW-1185">Reference proteome</keyword>
<evidence type="ECO:0000256" key="4">
    <source>
        <dbReference type="ARBA" id="ARBA00022679"/>
    </source>
</evidence>
<dbReference type="EC" id="2.7.1.21" evidence="2"/>
<evidence type="ECO:0000256" key="9">
    <source>
        <dbReference type="ARBA" id="ARBA00022840"/>
    </source>
</evidence>
<dbReference type="FunFam" id="3.40.50.300:FF:001270">
    <property type="entry name" value="Thymidine kinase"/>
    <property type="match status" value="1"/>
</dbReference>
<dbReference type="SUPFAM" id="SSF57716">
    <property type="entry name" value="Glucocorticoid receptor-like (DNA-binding domain)"/>
    <property type="match status" value="2"/>
</dbReference>